<gene>
    <name evidence="1" type="ORF">L9059_20125</name>
</gene>
<comment type="caution">
    <text evidence="1">The sequence shown here is derived from an EMBL/GenBank/DDBJ whole genome shotgun (WGS) entry which is preliminary data.</text>
</comment>
<name>A0ABT0F385_9PSED</name>
<reference evidence="1 2" key="1">
    <citation type="submission" date="2022-02" db="EMBL/GenBank/DDBJ databases">
        <title>Comparative genomics of the first Antarctic Pseudomonas spp. capable of biotransforming 2,4,6-Trinitrotoluene.</title>
        <authorList>
            <person name="Cabrera M.A."/>
            <person name="Marquez S.L."/>
            <person name="Perez-Donoso J.M."/>
        </authorList>
    </citation>
    <scope>NUCLEOTIDE SEQUENCE [LARGE SCALE GENOMIC DNA]</scope>
    <source>
        <strain evidence="1 2">TNT19</strain>
    </source>
</reference>
<organism evidence="1 2">
    <name type="scientific">Pseudomonas violetae</name>
    <dbReference type="NCBI Taxonomy" id="2915813"/>
    <lineage>
        <taxon>Bacteria</taxon>
        <taxon>Pseudomonadati</taxon>
        <taxon>Pseudomonadota</taxon>
        <taxon>Gammaproteobacteria</taxon>
        <taxon>Pseudomonadales</taxon>
        <taxon>Pseudomonadaceae</taxon>
        <taxon>Pseudomonas</taxon>
    </lineage>
</organism>
<sequence length="79" mass="8216">MSSVVAIVKSIVGQVFVVSPEGIRRVLVEGDRLFVGDQVDTGLAGAVTLELADGRTLDLGRETQWSGSAPDSSTDLAEA</sequence>
<accession>A0ABT0F385</accession>
<proteinExistence type="predicted"/>
<dbReference type="RefSeq" id="WP_247292683.1">
    <property type="nucleotide sequence ID" value="NZ_JAKNRW010000019.1"/>
</dbReference>
<dbReference type="NCBIfam" id="NF033682">
    <property type="entry name" value="retention_LapA"/>
    <property type="match status" value="1"/>
</dbReference>
<evidence type="ECO:0000313" key="1">
    <source>
        <dbReference type="EMBL" id="MCK1792445.1"/>
    </source>
</evidence>
<dbReference type="Proteomes" id="UP001299876">
    <property type="component" value="Unassembled WGS sequence"/>
</dbReference>
<dbReference type="InterPro" id="IPR047777">
    <property type="entry name" value="LapA-like_RM"/>
</dbReference>
<protein>
    <submittedName>
        <fullName evidence="1">Retention module-containing protein</fullName>
    </submittedName>
</protein>
<evidence type="ECO:0000313" key="2">
    <source>
        <dbReference type="Proteomes" id="UP001299876"/>
    </source>
</evidence>
<dbReference type="EMBL" id="JAKNRW010000019">
    <property type="protein sequence ID" value="MCK1792445.1"/>
    <property type="molecule type" value="Genomic_DNA"/>
</dbReference>
<feature type="non-terminal residue" evidence="1">
    <location>
        <position position="79"/>
    </location>
</feature>
<keyword evidence="2" id="KW-1185">Reference proteome</keyword>